<dbReference type="Pfam" id="PF19818">
    <property type="entry name" value="DUF6301"/>
    <property type="match status" value="1"/>
</dbReference>
<comment type="caution">
    <text evidence="1">The sequence shown here is derived from an EMBL/GenBank/DDBJ whole genome shotgun (WGS) entry which is preliminary data.</text>
</comment>
<dbReference type="Proteomes" id="UP000481109">
    <property type="component" value="Unassembled WGS sequence"/>
</dbReference>
<evidence type="ECO:0000313" key="2">
    <source>
        <dbReference type="Proteomes" id="UP000481109"/>
    </source>
</evidence>
<gene>
    <name evidence="1" type="ORF">G6045_01790</name>
</gene>
<sequence length="168" mass="18851">MTQWRTLSDAEVVEFAARLRSLDCTWELGGTPMARRSAQFPRQALMIRPRWELLDTGFKRTTRAATRRGSAQDGQLVERVQLRLTDYTVEWDLPLDAFVRMAAALGTSLGAPTDRRPGADAEIHWAGADTTVVLRKAGSAVYLELATNNRLALDEELRQMDAYEEGLL</sequence>
<protein>
    <submittedName>
        <fullName evidence="1">Uncharacterized protein</fullName>
    </submittedName>
</protein>
<accession>A0A6G4XC33</accession>
<evidence type="ECO:0000313" key="1">
    <source>
        <dbReference type="EMBL" id="NGO74420.1"/>
    </source>
</evidence>
<proteinExistence type="predicted"/>
<keyword evidence="2" id="KW-1185">Reference proteome</keyword>
<dbReference type="AlphaFoldDB" id="A0A6G4XC33"/>
<reference evidence="1 2" key="1">
    <citation type="submission" date="2020-02" db="EMBL/GenBank/DDBJ databases">
        <title>Whole-genome analyses of novel actinobacteria.</title>
        <authorList>
            <person name="Sahin N."/>
            <person name="Tokatli A."/>
        </authorList>
    </citation>
    <scope>NUCLEOTIDE SEQUENCE [LARGE SCALE GENOMIC DNA]</scope>
    <source>
        <strain evidence="1 2">YC504</strain>
    </source>
</reference>
<organism evidence="1 2">
    <name type="scientific">Streptomyces mesophilus</name>
    <dbReference type="NCBI Taxonomy" id="1775132"/>
    <lineage>
        <taxon>Bacteria</taxon>
        <taxon>Bacillati</taxon>
        <taxon>Actinomycetota</taxon>
        <taxon>Actinomycetes</taxon>
        <taxon>Kitasatosporales</taxon>
        <taxon>Streptomycetaceae</taxon>
        <taxon>Streptomyces</taxon>
    </lineage>
</organism>
<dbReference type="InterPro" id="IPR046268">
    <property type="entry name" value="DUF6301"/>
</dbReference>
<dbReference type="EMBL" id="JAAKZW010000003">
    <property type="protein sequence ID" value="NGO74420.1"/>
    <property type="molecule type" value="Genomic_DNA"/>
</dbReference>
<name>A0A6G4XC33_9ACTN</name>